<feature type="region of interest" description="Disordered" evidence="1">
    <location>
        <begin position="45"/>
        <end position="68"/>
    </location>
</feature>
<reference evidence="3" key="1">
    <citation type="submission" date="2016-10" db="EMBL/GenBank/DDBJ databases">
        <authorList>
            <person name="Varghese N."/>
            <person name="Submissions S."/>
        </authorList>
    </citation>
    <scope>NUCLEOTIDE SEQUENCE [LARGE SCALE GENOMIC DNA]</scope>
    <source>
        <strain evidence="3">DSM 217</strain>
    </source>
</reference>
<dbReference type="PANTHER" id="PTHR46656">
    <property type="entry name" value="PUTATIVE-RELATED"/>
    <property type="match status" value="1"/>
</dbReference>
<dbReference type="RefSeq" id="WP_245731802.1">
    <property type="nucleotide sequence ID" value="NZ_FNNZ01000006.1"/>
</dbReference>
<dbReference type="AlphaFoldDB" id="A0A1H2V1M3"/>
<evidence type="ECO:0000313" key="2">
    <source>
        <dbReference type="EMBL" id="SDW62187.1"/>
    </source>
</evidence>
<dbReference type="SUPFAM" id="SSF53756">
    <property type="entry name" value="UDP-Glycosyltransferase/glycogen phosphorylase"/>
    <property type="match status" value="1"/>
</dbReference>
<proteinExistence type="predicted"/>
<dbReference type="Proteomes" id="UP000198816">
    <property type="component" value="Unassembled WGS sequence"/>
</dbReference>
<dbReference type="GO" id="GO:0016740">
    <property type="term" value="F:transferase activity"/>
    <property type="evidence" value="ECO:0007669"/>
    <property type="project" value="UniProtKB-KW"/>
</dbReference>
<sequence>MLIRVRHMLAHPDGFVPAIKRLFTAARVRVDGRLRDLLRNHRNRRFGSESPLPITPRPEPRESGSRRRVSRAMMAPGALLIGHPYAVLGRAEDIRTAASAFDAAGVPFAMRNLYGDYGREMAAMHKDFDLMHREDAAAVYRANILVLNADEMDKAWEYQGTSLERGAYNIGYWAWELSHLPDAWLPALDGLDEIWAPSRFIQQAVADKADCPVVWMPLAVEHRQTEVASREALGLPDDRFLFLFFFDFRSFVSRKNPMAVVRAFEQAFASSDESVGLVIKTNGMSECSDAYEAFKSGDVTSDPRILWIDRVMDDREIRSLVNGCDCFVSLHRSEGFGRGLAEAMLMGKPVIATGYSGNLDFTNEENCCLVDYVLVPVEEGEYPFGAGQLWAEADVEMAADFMRALVSDPAFAREKGEAGARYIRRYHSFAAVGARYRRRLEQLGLVERSNG</sequence>
<dbReference type="Gene3D" id="3.40.50.2000">
    <property type="entry name" value="Glycogen Phosphorylase B"/>
    <property type="match status" value="1"/>
</dbReference>
<organism evidence="2 3">
    <name type="scientific">Thiocapsa roseopersicina</name>
    <dbReference type="NCBI Taxonomy" id="1058"/>
    <lineage>
        <taxon>Bacteria</taxon>
        <taxon>Pseudomonadati</taxon>
        <taxon>Pseudomonadota</taxon>
        <taxon>Gammaproteobacteria</taxon>
        <taxon>Chromatiales</taxon>
        <taxon>Chromatiaceae</taxon>
        <taxon>Thiocapsa</taxon>
    </lineage>
</organism>
<dbReference type="STRING" id="1058.SAMN05421783_10684"/>
<accession>A0A1H2V1M3</accession>
<dbReference type="PANTHER" id="PTHR46656:SF3">
    <property type="entry name" value="PUTATIVE-RELATED"/>
    <property type="match status" value="1"/>
</dbReference>
<evidence type="ECO:0000256" key="1">
    <source>
        <dbReference type="SAM" id="MobiDB-lite"/>
    </source>
</evidence>
<dbReference type="EMBL" id="FNNZ01000006">
    <property type="protein sequence ID" value="SDW62187.1"/>
    <property type="molecule type" value="Genomic_DNA"/>
</dbReference>
<dbReference type="Pfam" id="PF13692">
    <property type="entry name" value="Glyco_trans_1_4"/>
    <property type="match status" value="1"/>
</dbReference>
<keyword evidence="3" id="KW-1185">Reference proteome</keyword>
<name>A0A1H2V1M3_THIRO</name>
<gene>
    <name evidence="2" type="ORF">SAMN05421783_10684</name>
</gene>
<evidence type="ECO:0000313" key="3">
    <source>
        <dbReference type="Proteomes" id="UP000198816"/>
    </source>
</evidence>
<protein>
    <submittedName>
        <fullName evidence="2">Glycosyltransferase involved in cell wall bisynthesis</fullName>
    </submittedName>
</protein>
<keyword evidence="2" id="KW-0808">Transferase</keyword>